<reference evidence="3 4" key="1">
    <citation type="submission" date="2020-12" db="EMBL/GenBank/DDBJ databases">
        <title>Metabolic potential, ecology and presence of endohyphal bacteria is reflected in genomic diversity of Mucoromycotina.</title>
        <authorList>
            <person name="Muszewska A."/>
            <person name="Okrasinska A."/>
            <person name="Steczkiewicz K."/>
            <person name="Drgas O."/>
            <person name="Orlowska M."/>
            <person name="Perlinska-Lenart U."/>
            <person name="Aleksandrzak-Piekarczyk T."/>
            <person name="Szatraj K."/>
            <person name="Zielenkiewicz U."/>
            <person name="Pilsyk S."/>
            <person name="Malc E."/>
            <person name="Mieczkowski P."/>
            <person name="Kruszewska J.S."/>
            <person name="Biernat P."/>
            <person name="Pawlowska J."/>
        </authorList>
    </citation>
    <scope>NUCLEOTIDE SEQUENCE [LARGE SCALE GENOMIC DNA]</scope>
    <source>
        <strain evidence="3 4">CBS 142.35</strain>
    </source>
</reference>
<dbReference type="SUPFAM" id="SSF51735">
    <property type="entry name" value="NAD(P)-binding Rossmann-fold domains"/>
    <property type="match status" value="1"/>
</dbReference>
<keyword evidence="4" id="KW-1185">Reference proteome</keyword>
<dbReference type="PANTHER" id="PTHR43205">
    <property type="entry name" value="PROSTAGLANDIN REDUCTASE"/>
    <property type="match status" value="1"/>
</dbReference>
<evidence type="ECO:0000259" key="2">
    <source>
        <dbReference type="SMART" id="SM00829"/>
    </source>
</evidence>
<dbReference type="PANTHER" id="PTHR43205:SF7">
    <property type="entry name" value="PROSTAGLANDIN REDUCTASE 1"/>
    <property type="match status" value="1"/>
</dbReference>
<evidence type="ECO:0000313" key="4">
    <source>
        <dbReference type="Proteomes" id="UP000646827"/>
    </source>
</evidence>
<dbReference type="FunFam" id="3.40.50.720:FF:000121">
    <property type="entry name" value="Prostaglandin reductase 2"/>
    <property type="match status" value="1"/>
</dbReference>
<organism evidence="3 4">
    <name type="scientific">Circinella minor</name>
    <dbReference type="NCBI Taxonomy" id="1195481"/>
    <lineage>
        <taxon>Eukaryota</taxon>
        <taxon>Fungi</taxon>
        <taxon>Fungi incertae sedis</taxon>
        <taxon>Mucoromycota</taxon>
        <taxon>Mucoromycotina</taxon>
        <taxon>Mucoromycetes</taxon>
        <taxon>Mucorales</taxon>
        <taxon>Lichtheimiaceae</taxon>
        <taxon>Circinella</taxon>
    </lineage>
</organism>
<evidence type="ECO:0000256" key="1">
    <source>
        <dbReference type="ARBA" id="ARBA00023002"/>
    </source>
</evidence>
<dbReference type="Gene3D" id="3.40.50.720">
    <property type="entry name" value="NAD(P)-binding Rossmann-like Domain"/>
    <property type="match status" value="1"/>
</dbReference>
<dbReference type="InterPro" id="IPR036291">
    <property type="entry name" value="NAD(P)-bd_dom_sf"/>
</dbReference>
<dbReference type="AlphaFoldDB" id="A0A8H7VKZ7"/>
<keyword evidence="1" id="KW-0560">Oxidoreductase</keyword>
<proteinExistence type="predicted"/>
<dbReference type="InterPro" id="IPR020843">
    <property type="entry name" value="ER"/>
</dbReference>
<comment type="caution">
    <text evidence="3">The sequence shown here is derived from an EMBL/GenBank/DDBJ whole genome shotgun (WGS) entry which is preliminary data.</text>
</comment>
<dbReference type="SUPFAM" id="SSF50129">
    <property type="entry name" value="GroES-like"/>
    <property type="match status" value="2"/>
</dbReference>
<accession>A0A8H7VKZ7</accession>
<dbReference type="SMART" id="SM00829">
    <property type="entry name" value="PKS_ER"/>
    <property type="match status" value="1"/>
</dbReference>
<gene>
    <name evidence="3" type="ORF">INT45_002998</name>
</gene>
<dbReference type="InterPro" id="IPR011032">
    <property type="entry name" value="GroES-like_sf"/>
</dbReference>
<dbReference type="InterPro" id="IPR041694">
    <property type="entry name" value="ADH_N_2"/>
</dbReference>
<dbReference type="EMBL" id="JAEPRB010000228">
    <property type="protein sequence ID" value="KAG2218454.1"/>
    <property type="molecule type" value="Genomic_DNA"/>
</dbReference>
<dbReference type="Proteomes" id="UP000646827">
    <property type="component" value="Unassembled WGS sequence"/>
</dbReference>
<evidence type="ECO:0000313" key="3">
    <source>
        <dbReference type="EMBL" id="KAG2218454.1"/>
    </source>
</evidence>
<dbReference type="Gene3D" id="3.90.180.10">
    <property type="entry name" value="Medium-chain alcohol dehydrogenases, catalytic domain"/>
    <property type="match status" value="1"/>
</dbReference>
<dbReference type="Pfam" id="PF16884">
    <property type="entry name" value="ADH_N_2"/>
    <property type="match status" value="1"/>
</dbReference>
<dbReference type="OrthoDB" id="809632at2759"/>
<dbReference type="InterPro" id="IPR045010">
    <property type="entry name" value="MDR_fam"/>
</dbReference>
<feature type="domain" description="Enoyl reductase (ER)" evidence="2">
    <location>
        <begin position="23"/>
        <end position="342"/>
    </location>
</feature>
<name>A0A8H7VKZ7_9FUNG</name>
<dbReference type="CDD" id="cd05288">
    <property type="entry name" value="PGDH"/>
    <property type="match status" value="1"/>
</dbReference>
<dbReference type="GO" id="GO:0016628">
    <property type="term" value="F:oxidoreductase activity, acting on the CH-CH group of donors, NAD or NADP as acceptor"/>
    <property type="evidence" value="ECO:0007669"/>
    <property type="project" value="InterPro"/>
</dbReference>
<protein>
    <recommendedName>
        <fullName evidence="2">Enoyl reductase (ER) domain-containing protein</fullName>
    </recommendedName>
</protein>
<sequence>MPHTIPNKQVIYSKIPTTYPFPGEHLTLHESTIDLDTPLKEGEFLVKLLVLSVDPYMRARMRDPSIKSYFSALTLDKPLEGGTVSVVLRSNSEKFKEGAVVSGFGPFQEYAVVSKEAAGAYELRNGPKEIPLTNYLGNLGMPGMTAYVGLFKYGKPKKGETLYISAASGAVGQLVGQIGKILGLYVVGSAGSDDKVEYLKEIGFDEAFNYKTAGDLTKKLAETCPKGIDVYFENVGGKMLEAVLDNMNQFGRIVACGMISQYNRENPEGIHNLTLMVTKRLRMEGFIVSDSPEMKEDFIKDMSKWMLEGKIKYKETIAHGIKQTPQAMLDMLQGKNFGKQVVKVADL</sequence>
<dbReference type="Pfam" id="PF00107">
    <property type="entry name" value="ADH_zinc_N"/>
    <property type="match status" value="1"/>
</dbReference>
<dbReference type="InterPro" id="IPR013149">
    <property type="entry name" value="ADH-like_C"/>
</dbReference>